<proteinExistence type="predicted"/>
<dbReference type="OrthoDB" id="7273451at2"/>
<dbReference type="Proteomes" id="UP000002033">
    <property type="component" value="Chromosome"/>
</dbReference>
<evidence type="ECO:0000313" key="1">
    <source>
        <dbReference type="EMBL" id="ADJ23220.1"/>
    </source>
</evidence>
<evidence type="ECO:0000313" key="2">
    <source>
        <dbReference type="Proteomes" id="UP000002033"/>
    </source>
</evidence>
<name>D8JX84_HYPDA</name>
<protein>
    <recommendedName>
        <fullName evidence="3">Methyltransferase domain-containing protein</fullName>
    </recommendedName>
</protein>
<reference evidence="2" key="1">
    <citation type="journal article" date="2011" name="J. Bacteriol.">
        <title>Genome sequences of eight morphologically diverse alphaproteobacteria.</title>
        <authorList>
            <consortium name="US DOE Joint Genome Institute"/>
            <person name="Brown P.J."/>
            <person name="Kysela D.T."/>
            <person name="Buechlein A."/>
            <person name="Hemmerich C."/>
            <person name="Brun Y.V."/>
        </authorList>
    </citation>
    <scope>NUCLEOTIDE SEQUENCE [LARGE SCALE GENOMIC DNA]</scope>
    <source>
        <strain evidence="2">ATCC 51888 / DSM 1869 / NCIB 11706 / TK 0415</strain>
    </source>
</reference>
<gene>
    <name evidence="1" type="ordered locus">Hden_1408</name>
</gene>
<keyword evidence="2" id="KW-1185">Reference proteome</keyword>
<evidence type="ECO:0008006" key="3">
    <source>
        <dbReference type="Google" id="ProtNLM"/>
    </source>
</evidence>
<accession>D8JX84</accession>
<dbReference type="KEGG" id="hdn:Hden_1408"/>
<dbReference type="AlphaFoldDB" id="D8JX84"/>
<dbReference type="RefSeq" id="WP_013215435.1">
    <property type="nucleotide sequence ID" value="NC_014313.1"/>
</dbReference>
<sequence>MSEFAPEWLDLREPADLRARSSDVANTVSARFALRDDVSVLDLGSGTGSNLRATAPLLPHRQSWKLVDHDASLHEVAKTRLAAWADAAEFSDNGLRLRKDRREIDVTFVVADLASETAHLLDQPLHLVTASAFFDLTSPDYIRALAKAVAEHRIAFYATLTYNGQRRWTPRRPADNQMASAFHRHQLRDKGLGLAAGPMAPAHLADQFRLNDYSVIEGDSDWRLERSDRMLIEELVRGHAVAVSEIGGVDAKTIVNWINVSRTGVVVGHTDTFAAPAS</sequence>
<dbReference type="HOGENOM" id="CLU_047561_0_0_5"/>
<dbReference type="SUPFAM" id="SSF53335">
    <property type="entry name" value="S-adenosyl-L-methionine-dependent methyltransferases"/>
    <property type="match status" value="1"/>
</dbReference>
<dbReference type="STRING" id="582899.Hden_1408"/>
<organism evidence="1 2">
    <name type="scientific">Hyphomicrobium denitrificans (strain ATCC 51888 / DSM 1869 / NCIMB 11706 / TK 0415)</name>
    <dbReference type="NCBI Taxonomy" id="582899"/>
    <lineage>
        <taxon>Bacteria</taxon>
        <taxon>Pseudomonadati</taxon>
        <taxon>Pseudomonadota</taxon>
        <taxon>Alphaproteobacteria</taxon>
        <taxon>Hyphomicrobiales</taxon>
        <taxon>Hyphomicrobiaceae</taxon>
        <taxon>Hyphomicrobium</taxon>
    </lineage>
</organism>
<dbReference type="eggNOG" id="COG2518">
    <property type="taxonomic scope" value="Bacteria"/>
</dbReference>
<dbReference type="EMBL" id="CP002083">
    <property type="protein sequence ID" value="ADJ23220.1"/>
    <property type="molecule type" value="Genomic_DNA"/>
</dbReference>
<dbReference type="Gene3D" id="3.40.50.150">
    <property type="entry name" value="Vaccinia Virus protein VP39"/>
    <property type="match status" value="1"/>
</dbReference>
<dbReference type="InterPro" id="IPR029063">
    <property type="entry name" value="SAM-dependent_MTases_sf"/>
</dbReference>